<evidence type="ECO:0000259" key="7">
    <source>
        <dbReference type="PROSITE" id="PS50850"/>
    </source>
</evidence>
<feature type="transmembrane region" description="Helical" evidence="6">
    <location>
        <begin position="145"/>
        <end position="166"/>
    </location>
</feature>
<feature type="transmembrane region" description="Helical" evidence="6">
    <location>
        <begin position="60"/>
        <end position="79"/>
    </location>
</feature>
<dbReference type="GO" id="GO:0016020">
    <property type="term" value="C:membrane"/>
    <property type="evidence" value="ECO:0007669"/>
    <property type="project" value="UniProtKB-SubCell"/>
</dbReference>
<feature type="transmembrane region" description="Helical" evidence="6">
    <location>
        <begin position="325"/>
        <end position="348"/>
    </location>
</feature>
<evidence type="ECO:0000313" key="9">
    <source>
        <dbReference type="Proteomes" id="UP000001357"/>
    </source>
</evidence>
<dbReference type="InterPro" id="IPR036259">
    <property type="entry name" value="MFS_trans_sf"/>
</dbReference>
<dbReference type="eggNOG" id="KOG0253">
    <property type="taxonomic scope" value="Eukaryota"/>
</dbReference>
<proteinExistence type="predicted"/>
<dbReference type="PROSITE" id="PS50850">
    <property type="entry name" value="MFS"/>
    <property type="match status" value="1"/>
</dbReference>
<gene>
    <name evidence="8" type="ORF">MONBRDRAFT_12844</name>
</gene>
<dbReference type="InterPro" id="IPR005828">
    <property type="entry name" value="MFS_sugar_transport-like"/>
</dbReference>
<dbReference type="PANTHER" id="PTHR23511:SF5">
    <property type="entry name" value="MAJOR FACILITATOR-TYPE TRANSPORTER HXNZ-RELATED"/>
    <property type="match status" value="1"/>
</dbReference>
<keyword evidence="2" id="KW-0813">Transport</keyword>
<dbReference type="InterPro" id="IPR005829">
    <property type="entry name" value="Sugar_transporter_CS"/>
</dbReference>
<dbReference type="InParanoid" id="A9VDH6"/>
<feature type="domain" description="Major facilitator superfamily (MFS) profile" evidence="7">
    <location>
        <begin position="19"/>
        <end position="463"/>
    </location>
</feature>
<feature type="transmembrane region" description="Helical" evidence="6">
    <location>
        <begin position="172"/>
        <end position="192"/>
    </location>
</feature>
<dbReference type="Pfam" id="PF00083">
    <property type="entry name" value="Sugar_tr"/>
    <property type="match status" value="1"/>
</dbReference>
<evidence type="ECO:0000256" key="2">
    <source>
        <dbReference type="ARBA" id="ARBA00022448"/>
    </source>
</evidence>
<feature type="transmembrane region" description="Helical" evidence="6">
    <location>
        <begin position="19"/>
        <end position="40"/>
    </location>
</feature>
<dbReference type="PANTHER" id="PTHR23511">
    <property type="entry name" value="SYNAPTIC VESICLE GLYCOPROTEIN 2"/>
    <property type="match status" value="1"/>
</dbReference>
<evidence type="ECO:0000256" key="3">
    <source>
        <dbReference type="ARBA" id="ARBA00022692"/>
    </source>
</evidence>
<evidence type="ECO:0000256" key="4">
    <source>
        <dbReference type="ARBA" id="ARBA00022989"/>
    </source>
</evidence>
<name>A9VDH6_MONBE</name>
<dbReference type="EMBL" id="CH991588">
    <property type="protein sequence ID" value="EDQ84394.1"/>
    <property type="molecule type" value="Genomic_DNA"/>
</dbReference>
<evidence type="ECO:0000256" key="1">
    <source>
        <dbReference type="ARBA" id="ARBA00004141"/>
    </source>
</evidence>
<organism evidence="8 9">
    <name type="scientific">Monosiga brevicollis</name>
    <name type="common">Choanoflagellate</name>
    <dbReference type="NCBI Taxonomy" id="81824"/>
    <lineage>
        <taxon>Eukaryota</taxon>
        <taxon>Choanoflagellata</taxon>
        <taxon>Craspedida</taxon>
        <taxon>Salpingoecidae</taxon>
        <taxon>Monosiga</taxon>
    </lineage>
</organism>
<dbReference type="Proteomes" id="UP000001357">
    <property type="component" value="Unassembled WGS sequence"/>
</dbReference>
<dbReference type="KEGG" id="mbr:MONBRDRAFT_12844"/>
<dbReference type="OMA" id="TQNAMYA"/>
<dbReference type="RefSeq" id="XP_001750795.1">
    <property type="nucleotide sequence ID" value="XM_001750743.1"/>
</dbReference>
<keyword evidence="4 6" id="KW-1133">Transmembrane helix</keyword>
<dbReference type="GO" id="GO:0022857">
    <property type="term" value="F:transmembrane transporter activity"/>
    <property type="evidence" value="ECO:0007669"/>
    <property type="project" value="InterPro"/>
</dbReference>
<protein>
    <recommendedName>
        <fullName evidence="7">Major facilitator superfamily (MFS) profile domain-containing protein</fullName>
    </recommendedName>
</protein>
<dbReference type="SUPFAM" id="SSF103473">
    <property type="entry name" value="MFS general substrate transporter"/>
    <property type="match status" value="1"/>
</dbReference>
<accession>A9VDH6</accession>
<dbReference type="GeneID" id="5896031"/>
<evidence type="ECO:0000256" key="6">
    <source>
        <dbReference type="SAM" id="Phobius"/>
    </source>
</evidence>
<keyword evidence="5 6" id="KW-0472">Membrane</keyword>
<keyword evidence="3 6" id="KW-0812">Transmembrane</keyword>
<dbReference type="Gene3D" id="1.20.1250.20">
    <property type="entry name" value="MFS general substrate transporter like domains"/>
    <property type="match status" value="1"/>
</dbReference>
<keyword evidence="9" id="KW-1185">Reference proteome</keyword>
<feature type="transmembrane region" description="Helical" evidence="6">
    <location>
        <begin position="281"/>
        <end position="305"/>
    </location>
</feature>
<sequence>MEPDAVLERVGSGRFQQRLLVLTGLTLFSDGVELMVMPLLQHALEFDETFGAGAAYQTAVTVAVFAGMLLGALAVGLLADRYGRRAATLAYTATIAGFGLASALAPTPAILILARAGVGFGVAGTPAALTLYAEWLPAADRGRRLVSFMYFFSLGALFVTLLAWAVRERWRALLLLAALVPAMTYGLCWFYLPESLRFLVQTGQTSRARQLSCRAARINAIPEADQQDLQTAQLVTARAENHAKRQATRDASNSSGASAVESLAHAPAVVSRSLTSWWHDFWADWPLFSLLATEFLLMATVYYFLVLLTTVVQPETRRAAKFSDATYFNVAMANLAELPGLYAASWLLDLVGRRATIFLFFAVTGWCLLILSYGLDAKADCQAAGCRWLAATLWMARAAALGFNQSLWIFTTEAFATKHRALGLGLASSAARVGGALSPFLIDAYFRRSVAGRGLAATCRLTS</sequence>
<comment type="subcellular location">
    <subcellularLocation>
        <location evidence="1">Membrane</location>
        <topology evidence="1">Multi-pass membrane protein</topology>
    </subcellularLocation>
</comment>
<dbReference type="PROSITE" id="PS00216">
    <property type="entry name" value="SUGAR_TRANSPORT_1"/>
    <property type="match status" value="1"/>
</dbReference>
<evidence type="ECO:0000313" key="8">
    <source>
        <dbReference type="EMBL" id="EDQ84394.1"/>
    </source>
</evidence>
<feature type="transmembrane region" description="Helical" evidence="6">
    <location>
        <begin position="86"/>
        <end position="104"/>
    </location>
</feature>
<feature type="transmembrane region" description="Helical" evidence="6">
    <location>
        <begin position="355"/>
        <end position="375"/>
    </location>
</feature>
<reference evidence="8 9" key="1">
    <citation type="journal article" date="2008" name="Nature">
        <title>The genome of the choanoflagellate Monosiga brevicollis and the origin of metazoans.</title>
        <authorList>
            <consortium name="JGI Sequencing"/>
            <person name="King N."/>
            <person name="Westbrook M.J."/>
            <person name="Young S.L."/>
            <person name="Kuo A."/>
            <person name="Abedin M."/>
            <person name="Chapman J."/>
            <person name="Fairclough S."/>
            <person name="Hellsten U."/>
            <person name="Isogai Y."/>
            <person name="Letunic I."/>
            <person name="Marr M."/>
            <person name="Pincus D."/>
            <person name="Putnam N."/>
            <person name="Rokas A."/>
            <person name="Wright K.J."/>
            <person name="Zuzow R."/>
            <person name="Dirks W."/>
            <person name="Good M."/>
            <person name="Goodstein D."/>
            <person name="Lemons D."/>
            <person name="Li W."/>
            <person name="Lyons J.B."/>
            <person name="Morris A."/>
            <person name="Nichols S."/>
            <person name="Richter D.J."/>
            <person name="Salamov A."/>
            <person name="Bork P."/>
            <person name="Lim W.A."/>
            <person name="Manning G."/>
            <person name="Miller W.T."/>
            <person name="McGinnis W."/>
            <person name="Shapiro H."/>
            <person name="Tjian R."/>
            <person name="Grigoriev I.V."/>
            <person name="Rokhsar D."/>
        </authorList>
    </citation>
    <scope>NUCLEOTIDE SEQUENCE [LARGE SCALE GENOMIC DNA]</scope>
    <source>
        <strain evidence="9">MX1 / ATCC 50154</strain>
    </source>
</reference>
<dbReference type="InterPro" id="IPR020846">
    <property type="entry name" value="MFS_dom"/>
</dbReference>
<dbReference type="AlphaFoldDB" id="A9VDH6"/>
<evidence type="ECO:0000256" key="5">
    <source>
        <dbReference type="ARBA" id="ARBA00023136"/>
    </source>
</evidence>